<feature type="region of interest" description="Disordered" evidence="1">
    <location>
        <begin position="1"/>
        <end position="22"/>
    </location>
</feature>
<feature type="domain" description="N-acetyltransferase" evidence="2">
    <location>
        <begin position="82"/>
        <end position="176"/>
    </location>
</feature>
<protein>
    <submittedName>
        <fullName evidence="3">GNAT superfamily N-acetyltransferase</fullName>
    </submittedName>
</protein>
<proteinExistence type="predicted"/>
<evidence type="ECO:0000256" key="1">
    <source>
        <dbReference type="SAM" id="MobiDB-lite"/>
    </source>
</evidence>
<evidence type="ECO:0000313" key="3">
    <source>
        <dbReference type="EMBL" id="NYI95524.1"/>
    </source>
</evidence>
<feature type="compositionally biased region" description="Low complexity" evidence="1">
    <location>
        <begin position="1"/>
        <end position="11"/>
    </location>
</feature>
<dbReference type="Gene3D" id="3.40.630.30">
    <property type="match status" value="1"/>
</dbReference>
<dbReference type="InterPro" id="IPR016181">
    <property type="entry name" value="Acyl_CoA_acyltransferase"/>
</dbReference>
<dbReference type="InterPro" id="IPR000182">
    <property type="entry name" value="GNAT_dom"/>
</dbReference>
<keyword evidence="3" id="KW-0808">Transferase</keyword>
<accession>A0A853BLE9</accession>
<dbReference type="EMBL" id="JACCFO010000001">
    <property type="protein sequence ID" value="NYI95524.1"/>
    <property type="molecule type" value="Genomic_DNA"/>
</dbReference>
<keyword evidence="4" id="KW-1185">Reference proteome</keyword>
<name>A0A853BLE9_9ACTN</name>
<organism evidence="3 4">
    <name type="scientific">Streptomonospora nanhaiensis</name>
    <dbReference type="NCBI Taxonomy" id="1323731"/>
    <lineage>
        <taxon>Bacteria</taxon>
        <taxon>Bacillati</taxon>
        <taxon>Actinomycetota</taxon>
        <taxon>Actinomycetes</taxon>
        <taxon>Streptosporangiales</taxon>
        <taxon>Nocardiopsidaceae</taxon>
        <taxon>Streptomonospora</taxon>
    </lineage>
</organism>
<evidence type="ECO:0000313" key="4">
    <source>
        <dbReference type="Proteomes" id="UP000575985"/>
    </source>
</evidence>
<dbReference type="Proteomes" id="UP000575985">
    <property type="component" value="Unassembled WGS sequence"/>
</dbReference>
<gene>
    <name evidence="3" type="ORF">HNR12_001801</name>
</gene>
<dbReference type="SUPFAM" id="SSF55729">
    <property type="entry name" value="Acyl-CoA N-acyltransferases (Nat)"/>
    <property type="match status" value="1"/>
</dbReference>
<dbReference type="AlphaFoldDB" id="A0A853BLE9"/>
<reference evidence="3 4" key="1">
    <citation type="submission" date="2020-07" db="EMBL/GenBank/DDBJ databases">
        <title>Sequencing the genomes of 1000 actinobacteria strains.</title>
        <authorList>
            <person name="Klenk H.-P."/>
        </authorList>
    </citation>
    <scope>NUCLEOTIDE SEQUENCE [LARGE SCALE GENOMIC DNA]</scope>
    <source>
        <strain evidence="3 4">DSM 45927</strain>
    </source>
</reference>
<evidence type="ECO:0000259" key="2">
    <source>
        <dbReference type="Pfam" id="PF00583"/>
    </source>
</evidence>
<comment type="caution">
    <text evidence="3">The sequence shown here is derived from an EMBL/GenBank/DDBJ whole genome shotgun (WGS) entry which is preliminary data.</text>
</comment>
<dbReference type="RefSeq" id="WP_179767030.1">
    <property type="nucleotide sequence ID" value="NZ_JACCFO010000001.1"/>
</dbReference>
<sequence>MGDEPGAAGPAPAAPRPADPGGLVGDVRLLRLDARGDPEVERVRAAVPRLRVAPGQRRLVTEAVETLPRADADPDRFPFAVLRAHEPVGFGIIERGGAVSRLALLLGAASGGVVGDPRAAVLLRAFYLVPEWQNRRIGRTACARLDDLVRGVHPGARAVLVAVSEANRPAVRAYLAGGFAATGHRVLLSATAGPQAVLRRPLR</sequence>
<dbReference type="Pfam" id="PF00583">
    <property type="entry name" value="Acetyltransf_1"/>
    <property type="match status" value="1"/>
</dbReference>
<dbReference type="GO" id="GO:0016747">
    <property type="term" value="F:acyltransferase activity, transferring groups other than amino-acyl groups"/>
    <property type="evidence" value="ECO:0007669"/>
    <property type="project" value="InterPro"/>
</dbReference>